<dbReference type="EMBL" id="HG996471">
    <property type="protein sequence ID" value="CAG1847003.1"/>
    <property type="molecule type" value="Genomic_DNA"/>
</dbReference>
<reference evidence="2" key="1">
    <citation type="submission" date="2021-03" db="EMBL/GenBank/DDBJ databases">
        <authorList>
            <consortium name="Genoscope - CEA"/>
            <person name="William W."/>
        </authorList>
    </citation>
    <scope>NUCLEOTIDE SEQUENCE</scope>
    <source>
        <strain evidence="2">Doubled-haploid Pahang</strain>
    </source>
</reference>
<protein>
    <submittedName>
        <fullName evidence="2">(wild Malaysian banana) hypothetical protein</fullName>
    </submittedName>
</protein>
<feature type="non-terminal residue" evidence="2">
    <location>
        <position position="388"/>
    </location>
</feature>
<dbReference type="InterPro" id="IPR038928">
    <property type="entry name" value="LAZY1"/>
</dbReference>
<name>A0A8D7FAT6_MUSAM</name>
<feature type="region of interest" description="Disordered" evidence="1">
    <location>
        <begin position="356"/>
        <end position="388"/>
    </location>
</feature>
<dbReference type="PANTHER" id="PTHR34959:SF3">
    <property type="entry name" value="PROTEIN LAZY 1"/>
    <property type="match status" value="1"/>
</dbReference>
<gene>
    <name evidence="2" type="ORF">GSMUA_167980.1</name>
</gene>
<dbReference type="GO" id="GO:0009630">
    <property type="term" value="P:gravitropism"/>
    <property type="evidence" value="ECO:0007669"/>
    <property type="project" value="InterPro"/>
</dbReference>
<organism evidence="2">
    <name type="scientific">Musa acuminata subsp. malaccensis</name>
    <name type="common">Wild banana</name>
    <name type="synonym">Musa malaccensis</name>
    <dbReference type="NCBI Taxonomy" id="214687"/>
    <lineage>
        <taxon>Eukaryota</taxon>
        <taxon>Viridiplantae</taxon>
        <taxon>Streptophyta</taxon>
        <taxon>Embryophyta</taxon>
        <taxon>Tracheophyta</taxon>
        <taxon>Spermatophyta</taxon>
        <taxon>Magnoliopsida</taxon>
        <taxon>Liliopsida</taxon>
        <taxon>Zingiberales</taxon>
        <taxon>Musaceae</taxon>
        <taxon>Musa</taxon>
    </lineage>
</organism>
<accession>A0A8D7FAT6</accession>
<dbReference type="PANTHER" id="PTHR34959">
    <property type="entry name" value="PROTEIN LAZY 1"/>
    <property type="match status" value="1"/>
</dbReference>
<dbReference type="AlphaFoldDB" id="A0A8D7FAT6"/>
<proteinExistence type="predicted"/>
<feature type="compositionally biased region" description="Basic and acidic residues" evidence="1">
    <location>
        <begin position="375"/>
        <end position="388"/>
    </location>
</feature>
<evidence type="ECO:0000313" key="2">
    <source>
        <dbReference type="EMBL" id="CAG1847003.1"/>
    </source>
</evidence>
<dbReference type="GO" id="GO:2000012">
    <property type="term" value="P:regulation of auxin polar transport"/>
    <property type="evidence" value="ECO:0007669"/>
    <property type="project" value="InterPro"/>
</dbReference>
<evidence type="ECO:0000256" key="1">
    <source>
        <dbReference type="SAM" id="MobiDB-lite"/>
    </source>
</evidence>
<sequence length="388" mass="41539">LPHHPLPFSRIASSKMKLLGWMHRKFRQNSGDVFKDYGGGGTCNCLSGRPSLDEDLHGGRRQYEPFRARSLRLGVEELTDGGRGGGGDPAIEELLGGLLTIGTLGMGSVTIEEKAGEEEEENAVASEEDDKPLAVAVEELVVTPATLEAIAEKEEEATTETDLMVVGTELEKVLAAEAEKGDGRMSSARSSYAGSAACPLQGFLFGSPIEVAETMATGARKERRASLGELFMMSRIVEEGSGGGKAEEGKLAGDVSDDRERKPTVDICLMRKKMTKRRGGMGSDGGSPSNVSTVEKKFQKILQIFHRKVHPESSLMAKKASKTGKFEKNDYVSLAGGIDPTGTGGRRMTTVKGACRKENIPNPPSYALGGSDSNSGREHWIKTDADCK</sequence>